<evidence type="ECO:0000256" key="4">
    <source>
        <dbReference type="ARBA" id="ARBA00022722"/>
    </source>
</evidence>
<feature type="domain" description="Exonuclease" evidence="10">
    <location>
        <begin position="153"/>
        <end position="313"/>
    </location>
</feature>
<dbReference type="PANTHER" id="PTHR12801:SF158">
    <property type="entry name" value="RNA EXONUCLEASE 4"/>
    <property type="match status" value="1"/>
</dbReference>
<evidence type="ECO:0000256" key="9">
    <source>
        <dbReference type="SAM" id="Phobius"/>
    </source>
</evidence>
<dbReference type="PANTHER" id="PTHR12801">
    <property type="entry name" value="RNA EXONUCLEASE REXO1 / RECO3 FAMILY MEMBER-RELATED"/>
    <property type="match status" value="1"/>
</dbReference>
<comment type="similarity">
    <text evidence="2">Belongs to the REXO4 family.</text>
</comment>
<dbReference type="InterPro" id="IPR013520">
    <property type="entry name" value="Ribonucl_H"/>
</dbReference>
<keyword evidence="7" id="KW-0539">Nucleus</keyword>
<proteinExistence type="inferred from homology"/>
<dbReference type="GO" id="GO:0003676">
    <property type="term" value="F:nucleic acid binding"/>
    <property type="evidence" value="ECO:0007669"/>
    <property type="project" value="InterPro"/>
</dbReference>
<dbReference type="SUPFAM" id="SSF53098">
    <property type="entry name" value="Ribonuclease H-like"/>
    <property type="match status" value="1"/>
</dbReference>
<organism evidence="12">
    <name type="scientific">Neodiprion lecontei</name>
    <name type="common">Redheaded pine sawfly</name>
    <dbReference type="NCBI Taxonomy" id="441921"/>
    <lineage>
        <taxon>Eukaryota</taxon>
        <taxon>Metazoa</taxon>
        <taxon>Ecdysozoa</taxon>
        <taxon>Arthropoda</taxon>
        <taxon>Hexapoda</taxon>
        <taxon>Insecta</taxon>
        <taxon>Pterygota</taxon>
        <taxon>Neoptera</taxon>
        <taxon>Endopterygota</taxon>
        <taxon>Hymenoptera</taxon>
        <taxon>Tenthredinoidea</taxon>
        <taxon>Diprionidae</taxon>
        <taxon>Diprioninae</taxon>
        <taxon>Neodiprion</taxon>
    </lineage>
</organism>
<dbReference type="GO" id="GO:0008408">
    <property type="term" value="F:3'-5' exonuclease activity"/>
    <property type="evidence" value="ECO:0007669"/>
    <property type="project" value="InterPro"/>
</dbReference>
<name>A0A6J0CEU6_NEOLC</name>
<dbReference type="FunFam" id="3.30.420.10:FF:000007">
    <property type="entry name" value="Interferon-stimulated exonuclease gene 20"/>
    <property type="match status" value="1"/>
</dbReference>
<evidence type="ECO:0000259" key="10">
    <source>
        <dbReference type="SMART" id="SM00479"/>
    </source>
</evidence>
<accession>A0A6J0CEU6</accession>
<dbReference type="InterPro" id="IPR047021">
    <property type="entry name" value="REXO1/3/4-like"/>
</dbReference>
<keyword evidence="5" id="KW-0378">Hydrolase</keyword>
<keyword evidence="9" id="KW-0812">Transmembrane</keyword>
<evidence type="ECO:0000256" key="5">
    <source>
        <dbReference type="ARBA" id="ARBA00022801"/>
    </source>
</evidence>
<dbReference type="KEGG" id="nlo:107228083"/>
<protein>
    <recommendedName>
        <fullName evidence="3">RNA exonuclease 4</fullName>
    </recommendedName>
</protein>
<dbReference type="RefSeq" id="XP_015524920.1">
    <property type="nucleotide sequence ID" value="XM_015669434.2"/>
</dbReference>
<gene>
    <name evidence="12" type="primary">LOC107228083</name>
</gene>
<evidence type="ECO:0000256" key="6">
    <source>
        <dbReference type="ARBA" id="ARBA00022839"/>
    </source>
</evidence>
<feature type="transmembrane region" description="Helical" evidence="9">
    <location>
        <begin position="6"/>
        <end position="24"/>
    </location>
</feature>
<evidence type="ECO:0000256" key="7">
    <source>
        <dbReference type="ARBA" id="ARBA00023242"/>
    </source>
</evidence>
<evidence type="ECO:0000256" key="2">
    <source>
        <dbReference type="ARBA" id="ARBA00010489"/>
    </source>
</evidence>
<dbReference type="FunCoup" id="A0A6J0CEU6">
    <property type="interactions" value="1827"/>
</dbReference>
<reference evidence="12" key="1">
    <citation type="submission" date="2025-08" db="UniProtKB">
        <authorList>
            <consortium name="RefSeq"/>
        </authorList>
    </citation>
    <scope>IDENTIFICATION</scope>
    <source>
        <tissue evidence="12">Thorax and Abdomen</tissue>
    </source>
</reference>
<dbReference type="CDD" id="cd06144">
    <property type="entry name" value="REX4_like"/>
    <property type="match status" value="1"/>
</dbReference>
<sequence length="319" mass="36274">MVEAATFLPVIIVVALLILCRDMLSKMMKDQQSITRTKRNTEESAANNKKSFSTSSESRNIEKRMKPNQKPSNGPAHGTPTTNWEKFKDLIKDSGSDEKKIRTNNAHAKTFPRQRRNYSHVECTASTPASTFSPTAKSKVNIAKNKTMNQLTKQVAIDCEMVGIGNGTENMLARVSLVNRYGVCVYDKYVKPREKVQDYRTPVSGIRPDDLYNGENFETVQREVAEILQGRLLIGHALKHDTDVLFLSHPKRMIRDTSRYKQFRKVSMGNTPSLKRLAAELLGIDIQSGEHSSVEDARTAMQLYMLYKNQWETDIRTKR</sequence>
<feature type="region of interest" description="Disordered" evidence="8">
    <location>
        <begin position="31"/>
        <end position="117"/>
    </location>
</feature>
<dbReference type="GO" id="GO:0005634">
    <property type="term" value="C:nucleus"/>
    <property type="evidence" value="ECO:0007669"/>
    <property type="project" value="UniProtKB-SubCell"/>
</dbReference>
<feature type="compositionally biased region" description="Polar residues" evidence="8">
    <location>
        <begin position="43"/>
        <end position="58"/>
    </location>
</feature>
<dbReference type="GeneID" id="107228083"/>
<keyword evidence="9" id="KW-1133">Transmembrane helix</keyword>
<evidence type="ECO:0000256" key="1">
    <source>
        <dbReference type="ARBA" id="ARBA00004123"/>
    </source>
</evidence>
<evidence type="ECO:0000313" key="12">
    <source>
        <dbReference type="RefSeq" id="XP_015524920.1"/>
    </source>
</evidence>
<dbReference type="InterPro" id="IPR012337">
    <property type="entry name" value="RNaseH-like_sf"/>
</dbReference>
<evidence type="ECO:0000256" key="3">
    <source>
        <dbReference type="ARBA" id="ARBA00016937"/>
    </source>
</evidence>
<dbReference type="OrthoDB" id="8191639at2759"/>
<dbReference type="InParanoid" id="A0A6J0CEU6"/>
<dbReference type="AlphaFoldDB" id="A0A6J0CEU6"/>
<dbReference type="Gene3D" id="3.30.420.10">
    <property type="entry name" value="Ribonuclease H-like superfamily/Ribonuclease H"/>
    <property type="match status" value="1"/>
</dbReference>
<dbReference type="SMART" id="SM00479">
    <property type="entry name" value="EXOIII"/>
    <property type="match status" value="1"/>
</dbReference>
<feature type="compositionally biased region" description="Basic and acidic residues" evidence="8">
    <location>
        <begin position="85"/>
        <end position="101"/>
    </location>
</feature>
<comment type="subcellular location">
    <subcellularLocation>
        <location evidence="1">Nucleus</location>
    </subcellularLocation>
</comment>
<keyword evidence="9" id="KW-0472">Membrane</keyword>
<keyword evidence="4" id="KW-0540">Nuclease</keyword>
<evidence type="ECO:0000256" key="8">
    <source>
        <dbReference type="SAM" id="MobiDB-lite"/>
    </source>
</evidence>
<dbReference type="Pfam" id="PF00929">
    <property type="entry name" value="RNase_T"/>
    <property type="match status" value="1"/>
</dbReference>
<dbReference type="InterPro" id="IPR037431">
    <property type="entry name" value="REX4_DEDDh_dom"/>
</dbReference>
<keyword evidence="11" id="KW-1185">Reference proteome</keyword>
<dbReference type="GO" id="GO:0006364">
    <property type="term" value="P:rRNA processing"/>
    <property type="evidence" value="ECO:0007669"/>
    <property type="project" value="InterPro"/>
</dbReference>
<evidence type="ECO:0000313" key="11">
    <source>
        <dbReference type="Proteomes" id="UP000829291"/>
    </source>
</evidence>
<keyword evidence="6 12" id="KW-0269">Exonuclease</keyword>
<dbReference type="InterPro" id="IPR036397">
    <property type="entry name" value="RNaseH_sf"/>
</dbReference>
<dbReference type="Proteomes" id="UP000829291">
    <property type="component" value="Chromosome 5"/>
</dbReference>